<dbReference type="NCBIfam" id="TIGR03696">
    <property type="entry name" value="Rhs_assc_core"/>
    <property type="match status" value="1"/>
</dbReference>
<dbReference type="Gene3D" id="2.180.10.10">
    <property type="entry name" value="RHS repeat-associated core"/>
    <property type="match status" value="1"/>
</dbReference>
<dbReference type="EMBL" id="MOBY01000006">
    <property type="protein sequence ID" value="RON95274.1"/>
    <property type="molecule type" value="Genomic_DNA"/>
</dbReference>
<evidence type="ECO:0000313" key="2">
    <source>
        <dbReference type="Proteomes" id="UP000283650"/>
    </source>
</evidence>
<evidence type="ECO:0000313" key="1">
    <source>
        <dbReference type="EMBL" id="RON95274.1"/>
    </source>
</evidence>
<accession>A0A423N9X8</accession>
<reference evidence="1 2" key="1">
    <citation type="submission" date="2016-10" db="EMBL/GenBank/DDBJ databases">
        <title>Comparative genome analysis of multiple Pseudomonas spp. focuses on biocontrol and plant growth promoting traits.</title>
        <authorList>
            <person name="Tao X.-Y."/>
            <person name="Taylor C.G."/>
        </authorList>
    </citation>
    <scope>NUCLEOTIDE SEQUENCE [LARGE SCALE GENOMIC DNA]</scope>
    <source>
        <strain evidence="1 2">2F9</strain>
    </source>
</reference>
<dbReference type="InterPro" id="IPR050708">
    <property type="entry name" value="T6SS_VgrG/RHS"/>
</dbReference>
<dbReference type="PANTHER" id="PTHR32305:SF15">
    <property type="entry name" value="PROTEIN RHSA-RELATED"/>
    <property type="match status" value="1"/>
</dbReference>
<proteinExistence type="predicted"/>
<dbReference type="Proteomes" id="UP000283650">
    <property type="component" value="Unassembled WGS sequence"/>
</dbReference>
<comment type="caution">
    <text evidence="1">The sequence shown here is derived from an EMBL/GenBank/DDBJ whole genome shotgun (WGS) entry which is preliminary data.</text>
</comment>
<name>A0A423N9X8_PSEFL</name>
<protein>
    <submittedName>
        <fullName evidence="1">Toxin</fullName>
    </submittedName>
</protein>
<dbReference type="PANTHER" id="PTHR32305">
    <property type="match status" value="1"/>
</dbReference>
<organism evidence="1 2">
    <name type="scientific">Pseudomonas fluorescens</name>
    <dbReference type="NCBI Taxonomy" id="294"/>
    <lineage>
        <taxon>Bacteria</taxon>
        <taxon>Pseudomonadati</taxon>
        <taxon>Pseudomonadota</taxon>
        <taxon>Gammaproteobacteria</taxon>
        <taxon>Pseudomonadales</taxon>
        <taxon>Pseudomonadaceae</taxon>
        <taxon>Pseudomonas</taxon>
    </lineage>
</organism>
<dbReference type="InterPro" id="IPR041508">
    <property type="entry name" value="TcC-like_repeat"/>
</dbReference>
<sequence length="979" mass="108231">MSLHANTPSITVFDARNLQVRDLRYYRHPDLPTVTSERITRHQYDARGLLAQSADPRLSELQLANFTYVTSVSGSVLSQQGGDNGSSVTLADAAGRPFMVVSNIPDIGEGAGRSQVVSRTFQYEGNNLPGRLLSITEQVADGAPNISERRVYAGNSQAEMALNVAGQCVRHYDTAGLLQSDSRALTGVPLSITRRFFKDANDPDEVVDWQGEAPMAWNEWLDAEPFTSLTVADATGALHTSADAAGNLQRFAYNVGGALAGSWLTLKDGAEQVVLKTVMYSATGQILREENGNGVVTVWTYEEETQRLSGVKTARPLGHISGAKVLQDLRFAYDQVGNVIGERNVSQSARFWRNQKVVPENTYTYDTIYQLVKATGREMANADGQGGTLLACGFDDATYTNYTRAYSYDTAGNLVQIRHCAPTTLNSHTTRITISNRSNRGVLYTLATDPDDVEALFTASGQQKVLQPGQLLAWTSRNELLKVTPVVRDGAVDDCETYRYDSASQRLLKFSKQRVSGRMQGLRVVYLPSLELRMKNDGDTITENLQVISVGVPGQSRVRILHWEQPRPRNPFDDQFRYSYDNLIGCSALEVDDEGKVVSQEEYYPYGGTSVWVARSAVEANLKTVRYCAKERDATGLYYYGWRYYQPWVGRWLGADPAGATDGINLFAMVGNNPVTFSDSNGLYKEGQEARRLVGETFVHPLHMPAFEKVSRELNVAVSVRESGSYTIKALGEGAAAKGHNILEKTIKPASLRAVYGERAEAVLKQAESIGVVGRVGQWGRAGVRGLYARNSISEEDVSYRINLQNPMENELVNAWVKFKVVTPYTGDYDMHDIIHIRAGKGVVPGSGSSEEAQVIDSINHGVAELDPARPFSNISMNIIRHGPQVNFVSHMWRHEFDKVKQDNGYLEAVARPGPFPIAMVHQGQWSIIESSSELFDFYKSVNSNVPEHWAQEFVSRGNGMVATPRHAKALDWHRSNTV</sequence>
<dbReference type="AlphaFoldDB" id="A0A423N9X8"/>
<dbReference type="Pfam" id="PF18807">
    <property type="entry name" value="TTc_toxin_rep"/>
    <property type="match status" value="1"/>
</dbReference>
<gene>
    <name evidence="1" type="ORF">BK672_12075</name>
</gene>
<dbReference type="InterPro" id="IPR022385">
    <property type="entry name" value="Rhs_assc_core"/>
</dbReference>